<accession>A0A7Z2W2S2</accession>
<keyword evidence="1" id="KW-0614">Plasmid</keyword>
<protein>
    <recommendedName>
        <fullName evidence="3">DUF4304 domain-containing protein</fullName>
    </recommendedName>
</protein>
<dbReference type="EMBL" id="CP051686">
    <property type="protein sequence ID" value="QJE03644.1"/>
    <property type="molecule type" value="Genomic_DNA"/>
</dbReference>
<evidence type="ECO:0000313" key="2">
    <source>
        <dbReference type="Proteomes" id="UP000502415"/>
    </source>
</evidence>
<dbReference type="Proteomes" id="UP000502415">
    <property type="component" value="Plasmid unnamed1"/>
</dbReference>
<proteinExistence type="predicted"/>
<reference evidence="1 2" key="1">
    <citation type="submission" date="2020-04" db="EMBL/GenBank/DDBJ databases">
        <title>Genome sequencing of novel species.</title>
        <authorList>
            <person name="Heo J."/>
            <person name="Kim S.-J."/>
            <person name="Kim J.-S."/>
            <person name="Hong S.-B."/>
            <person name="Kwon S.-W."/>
        </authorList>
    </citation>
    <scope>NUCLEOTIDE SEQUENCE [LARGE SCALE GENOMIC DNA]</scope>
    <source>
        <strain evidence="1 2">GN2-R2</strain>
        <plasmid evidence="1 2">unnamed1</plasmid>
    </source>
</reference>
<evidence type="ECO:0008006" key="3">
    <source>
        <dbReference type="Google" id="ProtNLM"/>
    </source>
</evidence>
<dbReference type="RefSeq" id="WP_170205722.1">
    <property type="nucleotide sequence ID" value="NZ_CP051686.1"/>
</dbReference>
<sequence length="212" mass="23839">MPTDHNAVITSQARQVLKPLGLVRQGKSRVWIDDHGWWTIQVEFQPSSWSKGSYLNVGINWLLYEGSVGAFNIGSRVDVPFIDATGSESFEQDAHGLALRAKDEVEKLRTQFATLEGAASYYRISGRRRAWDDYYYAVVLAIGGDIAGARAAFESVPTHRMQYGWEKALAQRAAELHKLASNRTAFIETIRGIVLRTRSIGMPEWESDFVFP</sequence>
<organism evidence="1 2">
    <name type="scientific">Massilia forsythiae</name>
    <dbReference type="NCBI Taxonomy" id="2728020"/>
    <lineage>
        <taxon>Bacteria</taxon>
        <taxon>Pseudomonadati</taxon>
        <taxon>Pseudomonadota</taxon>
        <taxon>Betaproteobacteria</taxon>
        <taxon>Burkholderiales</taxon>
        <taxon>Oxalobacteraceae</taxon>
        <taxon>Telluria group</taxon>
        <taxon>Massilia</taxon>
    </lineage>
</organism>
<name>A0A7Z2W2S2_9BURK</name>
<keyword evidence="2" id="KW-1185">Reference proteome</keyword>
<dbReference type="KEGG" id="mfy:HH212_26390"/>
<evidence type="ECO:0000313" key="1">
    <source>
        <dbReference type="EMBL" id="QJE03644.1"/>
    </source>
</evidence>
<dbReference type="AlphaFoldDB" id="A0A7Z2W2S2"/>
<geneLocation type="plasmid" evidence="1 2">
    <name>unnamed1</name>
</geneLocation>
<gene>
    <name evidence="1" type="ORF">HH212_26390</name>
</gene>